<feature type="transmembrane region" description="Helical" evidence="1">
    <location>
        <begin position="6"/>
        <end position="26"/>
    </location>
</feature>
<evidence type="ECO:0000313" key="3">
    <source>
        <dbReference type="Proteomes" id="UP000769766"/>
    </source>
</evidence>
<accession>A0A932FZB8</accession>
<sequence length="152" mass="17137">MGDEVIAQIVVLVLMLVGLLMACWVFRLRACGLGGRHEPTEWPASYPTASSWREANRRAEALLAEFLTAEQVQAVKKTGYLTVPSPGHPGRVYYIPSRLGYVMVYEDGQQAFRLCVQSCEHLPEADRVLQHKLMIEGNEDRYLAVAHWLPLL</sequence>
<comment type="caution">
    <text evidence="2">The sequence shown here is derived from an EMBL/GenBank/DDBJ whole genome shotgun (WGS) entry which is preliminary data.</text>
</comment>
<proteinExistence type="predicted"/>
<gene>
    <name evidence="2" type="ORF">HYY20_10595</name>
</gene>
<reference evidence="2" key="1">
    <citation type="submission" date="2020-07" db="EMBL/GenBank/DDBJ databases">
        <title>Huge and variable diversity of episymbiotic CPR bacteria and DPANN archaea in groundwater ecosystems.</title>
        <authorList>
            <person name="He C.Y."/>
            <person name="Keren R."/>
            <person name="Whittaker M."/>
            <person name="Farag I.F."/>
            <person name="Doudna J."/>
            <person name="Cate J.H.D."/>
            <person name="Banfield J.F."/>
        </authorList>
    </citation>
    <scope>NUCLEOTIDE SEQUENCE</scope>
    <source>
        <strain evidence="2">NC_groundwater_672_Ag_B-0.1um_62_36</strain>
    </source>
</reference>
<dbReference type="EMBL" id="JACPRF010000324">
    <property type="protein sequence ID" value="MBI2877319.1"/>
    <property type="molecule type" value="Genomic_DNA"/>
</dbReference>
<dbReference type="Proteomes" id="UP000769766">
    <property type="component" value="Unassembled WGS sequence"/>
</dbReference>
<keyword evidence="1" id="KW-0812">Transmembrane</keyword>
<evidence type="ECO:0000256" key="1">
    <source>
        <dbReference type="SAM" id="Phobius"/>
    </source>
</evidence>
<dbReference type="AlphaFoldDB" id="A0A932FZB8"/>
<protein>
    <submittedName>
        <fullName evidence="2">Uncharacterized protein</fullName>
    </submittedName>
</protein>
<evidence type="ECO:0000313" key="2">
    <source>
        <dbReference type="EMBL" id="MBI2877319.1"/>
    </source>
</evidence>
<keyword evidence="1" id="KW-0472">Membrane</keyword>
<keyword evidence="1" id="KW-1133">Transmembrane helix</keyword>
<organism evidence="2 3">
    <name type="scientific">Tectimicrobiota bacterium</name>
    <dbReference type="NCBI Taxonomy" id="2528274"/>
    <lineage>
        <taxon>Bacteria</taxon>
        <taxon>Pseudomonadati</taxon>
        <taxon>Nitrospinota/Tectimicrobiota group</taxon>
        <taxon>Candidatus Tectimicrobiota</taxon>
    </lineage>
</organism>
<name>A0A932FZB8_UNCTE</name>